<dbReference type="SUPFAM" id="SSF50978">
    <property type="entry name" value="WD40 repeat-like"/>
    <property type="match status" value="1"/>
</dbReference>
<gene>
    <name evidence="1" type="ORF">NBO_460g0005</name>
</gene>
<organism evidence="1 2">
    <name type="scientific">Nosema bombycis (strain CQ1 / CVCC 102059)</name>
    <name type="common">Microsporidian parasite</name>
    <name type="synonym">Pebrine of silkworm</name>
    <dbReference type="NCBI Taxonomy" id="578461"/>
    <lineage>
        <taxon>Eukaryota</taxon>
        <taxon>Fungi</taxon>
        <taxon>Fungi incertae sedis</taxon>
        <taxon>Microsporidia</taxon>
        <taxon>Nosematidae</taxon>
        <taxon>Nosema</taxon>
    </lineage>
</organism>
<keyword evidence="2" id="KW-1185">Reference proteome</keyword>
<dbReference type="Proteomes" id="UP000016927">
    <property type="component" value="Unassembled WGS sequence"/>
</dbReference>
<dbReference type="InterPro" id="IPR036322">
    <property type="entry name" value="WD40_repeat_dom_sf"/>
</dbReference>
<reference evidence="1 2" key="1">
    <citation type="journal article" date="2013" name="BMC Genomics">
        <title>Comparative genomics of parasitic silkworm microsporidia reveal an association between genome expansion and host adaptation.</title>
        <authorList>
            <person name="Pan G."/>
            <person name="Xu J."/>
            <person name="Li T."/>
            <person name="Xia Q."/>
            <person name="Liu S.L."/>
            <person name="Zhang G."/>
            <person name="Li S."/>
            <person name="Li C."/>
            <person name="Liu H."/>
            <person name="Yang L."/>
            <person name="Liu T."/>
            <person name="Zhang X."/>
            <person name="Wu Z."/>
            <person name="Fan W."/>
            <person name="Dang X."/>
            <person name="Xiang H."/>
            <person name="Tao M."/>
            <person name="Li Y."/>
            <person name="Hu J."/>
            <person name="Li Z."/>
            <person name="Lin L."/>
            <person name="Luo J."/>
            <person name="Geng L."/>
            <person name="Wang L."/>
            <person name="Long M."/>
            <person name="Wan Y."/>
            <person name="He N."/>
            <person name="Zhang Z."/>
            <person name="Lu C."/>
            <person name="Keeling P.J."/>
            <person name="Wang J."/>
            <person name="Xiang Z."/>
            <person name="Zhou Z."/>
        </authorList>
    </citation>
    <scope>NUCLEOTIDE SEQUENCE [LARGE SCALE GENOMIC DNA]</scope>
    <source>
        <strain evidence="2">CQ1 / CVCC 102059</strain>
    </source>
</reference>
<dbReference type="OrthoDB" id="10528580at2759"/>
<protein>
    <submittedName>
        <fullName evidence="1">Uncharacterized protein</fullName>
    </submittedName>
</protein>
<dbReference type="OMA" id="VACETED"/>
<evidence type="ECO:0000313" key="2">
    <source>
        <dbReference type="Proteomes" id="UP000016927"/>
    </source>
</evidence>
<dbReference type="VEuPathDB" id="MicrosporidiaDB:NBO_460g0005"/>
<dbReference type="EMBL" id="KB909368">
    <property type="protein sequence ID" value="EOB12348.1"/>
    <property type="molecule type" value="Genomic_DNA"/>
</dbReference>
<evidence type="ECO:0000313" key="1">
    <source>
        <dbReference type="EMBL" id="EOB12348.1"/>
    </source>
</evidence>
<proteinExistence type="predicted"/>
<name>R0MHU7_NOSB1</name>
<dbReference type="AlphaFoldDB" id="R0MHU7"/>
<dbReference type="HOGENOM" id="CLU_1086228_0_0_1"/>
<sequence>MLLLRDDLLIVLDSDSNIHIKGLCTVPSFLGEVLKITLRGDFLYLISKDTTIAILNILDMSIIGVYKNTNEVISTVVFGNRHIHIITENLLYYKTAYENIKFKRVDCHEKEIKYHFNGLYNSLKNDNTKLLLLKMLSVSPKDESIVYLDVYGTLYHNGKSILSLIEIVKYIYTTSDKLFLIIDSSLIVYDLNKRKIEDKRNIGEIKLKAGPFVVVSNQIINIVDKKEKSLPFQFEEILIQNDKVYGLTNEGIYEIF</sequence>
<accession>R0MHU7</accession>